<dbReference type="AlphaFoldDB" id="A0A6M8NHZ5"/>
<dbReference type="SFLD" id="SFLDS00003">
    <property type="entry name" value="Haloacid_Dehalogenase"/>
    <property type="match status" value="1"/>
</dbReference>
<evidence type="ECO:0000313" key="5">
    <source>
        <dbReference type="EMBL" id="RXI43056.1"/>
    </source>
</evidence>
<evidence type="ECO:0000256" key="1">
    <source>
        <dbReference type="ARBA" id="ARBA00001946"/>
    </source>
</evidence>
<comment type="caution">
    <text evidence="5">The sequence shown here is derived from an EMBL/GenBank/DDBJ whole genome shotgun (WGS) entry which is preliminary data.</text>
</comment>
<keyword evidence="6" id="KW-1185">Reference proteome</keyword>
<organism evidence="5 6">
    <name type="scientific">Arcobacter cloacae</name>
    <dbReference type="NCBI Taxonomy" id="1054034"/>
    <lineage>
        <taxon>Bacteria</taxon>
        <taxon>Pseudomonadati</taxon>
        <taxon>Campylobacterota</taxon>
        <taxon>Epsilonproteobacteria</taxon>
        <taxon>Campylobacterales</taxon>
        <taxon>Arcobacteraceae</taxon>
        <taxon>Arcobacter</taxon>
    </lineage>
</organism>
<dbReference type="EMBL" id="NXII01000001">
    <property type="protein sequence ID" value="RXI43056.1"/>
    <property type="molecule type" value="Genomic_DNA"/>
</dbReference>
<dbReference type="GO" id="GO:0046872">
    <property type="term" value="F:metal ion binding"/>
    <property type="evidence" value="ECO:0007669"/>
    <property type="project" value="UniProtKB-KW"/>
</dbReference>
<dbReference type="InterPro" id="IPR041492">
    <property type="entry name" value="HAD_2"/>
</dbReference>
<evidence type="ECO:0000313" key="6">
    <source>
        <dbReference type="Proteomes" id="UP000290378"/>
    </source>
</evidence>
<dbReference type="GO" id="GO:0044281">
    <property type="term" value="P:small molecule metabolic process"/>
    <property type="evidence" value="ECO:0007669"/>
    <property type="project" value="UniProtKB-ARBA"/>
</dbReference>
<keyword evidence="3" id="KW-0378">Hydrolase</keyword>
<keyword evidence="4" id="KW-0460">Magnesium</keyword>
<dbReference type="Gene3D" id="1.10.150.520">
    <property type="match status" value="1"/>
</dbReference>
<name>A0A6M8NHZ5_9BACT</name>
<dbReference type="GO" id="GO:0016791">
    <property type="term" value="F:phosphatase activity"/>
    <property type="evidence" value="ECO:0007669"/>
    <property type="project" value="TreeGrafter"/>
</dbReference>
<dbReference type="InterPro" id="IPR036412">
    <property type="entry name" value="HAD-like_sf"/>
</dbReference>
<evidence type="ECO:0000256" key="2">
    <source>
        <dbReference type="ARBA" id="ARBA00022723"/>
    </source>
</evidence>
<dbReference type="NCBIfam" id="TIGR01549">
    <property type="entry name" value="HAD-SF-IA-v1"/>
    <property type="match status" value="1"/>
</dbReference>
<dbReference type="PANTHER" id="PTHR46470:SF2">
    <property type="entry name" value="GLYCERALDEHYDE 3-PHOSPHATE PHOSPHATASE"/>
    <property type="match status" value="1"/>
</dbReference>
<protein>
    <submittedName>
        <fullName evidence="5">Uncharacterized protein</fullName>
    </submittedName>
</protein>
<comment type="cofactor">
    <cofactor evidence="1">
        <name>Mg(2+)</name>
        <dbReference type="ChEBI" id="CHEBI:18420"/>
    </cofactor>
</comment>
<dbReference type="Gene3D" id="3.40.50.1000">
    <property type="entry name" value="HAD superfamily/HAD-like"/>
    <property type="match status" value="1"/>
</dbReference>
<evidence type="ECO:0000256" key="3">
    <source>
        <dbReference type="ARBA" id="ARBA00022801"/>
    </source>
</evidence>
<dbReference type="PRINTS" id="PR00413">
    <property type="entry name" value="HADHALOGNASE"/>
</dbReference>
<dbReference type="Pfam" id="PF13419">
    <property type="entry name" value="HAD_2"/>
    <property type="match status" value="1"/>
</dbReference>
<proteinExistence type="predicted"/>
<dbReference type="PANTHER" id="PTHR46470">
    <property type="entry name" value="N-ACYLNEURAMINATE-9-PHOSPHATASE"/>
    <property type="match status" value="1"/>
</dbReference>
<dbReference type="InterPro" id="IPR006439">
    <property type="entry name" value="HAD-SF_hydro_IA"/>
</dbReference>
<gene>
    <name evidence="5" type="ORF">CP963_00350</name>
</gene>
<dbReference type="Proteomes" id="UP000290378">
    <property type="component" value="Unassembled WGS sequence"/>
</dbReference>
<evidence type="ECO:0000256" key="4">
    <source>
        <dbReference type="ARBA" id="ARBA00022842"/>
    </source>
</evidence>
<dbReference type="InterPro" id="IPR023214">
    <property type="entry name" value="HAD_sf"/>
</dbReference>
<reference evidence="5 6" key="1">
    <citation type="submission" date="2017-09" db="EMBL/GenBank/DDBJ databases">
        <title>Genomics of the genus Arcobacter.</title>
        <authorList>
            <person name="Perez-Cataluna A."/>
            <person name="Figueras M.J."/>
            <person name="Salas-Masso N."/>
        </authorList>
    </citation>
    <scope>NUCLEOTIDE SEQUENCE [LARGE SCALE GENOMIC DNA]</scope>
    <source>
        <strain evidence="5 6">CECT 7834</strain>
    </source>
</reference>
<dbReference type="SUPFAM" id="SSF56784">
    <property type="entry name" value="HAD-like"/>
    <property type="match status" value="1"/>
</dbReference>
<dbReference type="RefSeq" id="WP_129012347.1">
    <property type="nucleotide sequence ID" value="NZ_CBCSEI010000002.1"/>
</dbReference>
<accession>A0A6M8NHZ5</accession>
<dbReference type="SFLD" id="SFLDG01129">
    <property type="entry name" value="C1.5:_HAD__Beta-PGM__Phosphata"/>
    <property type="match status" value="1"/>
</dbReference>
<dbReference type="InterPro" id="IPR051400">
    <property type="entry name" value="HAD-like_hydrolase"/>
</dbReference>
<keyword evidence="2" id="KW-0479">Metal-binding</keyword>
<sequence>MIKSVLFDLDNTLYDEDEYFKKVFKLFALKNEINYSKILEIFDDNNFRIRNKDLFSEVLKEINFYTEDRQNELFELYKSIDCSLKLYDDAINILGYLRRLNIKVVVITNGVVEVQRNKVKSLSLDKYVDFIVYAREKGIEYEKPHSYSFEKALELVNSKNNEVIYIGDHPYTDIVGAEKLKIKTLRFLNGYASNIVYDSKLNIKSLIELKKYIR</sequence>